<evidence type="ECO:0000313" key="3">
    <source>
        <dbReference type="Proteomes" id="UP000499080"/>
    </source>
</evidence>
<reference evidence="2 3" key="1">
    <citation type="journal article" date="2019" name="Sci. Rep.">
        <title>Orb-weaving spider Araneus ventricosus genome elucidates the spidroin gene catalogue.</title>
        <authorList>
            <person name="Kono N."/>
            <person name="Nakamura H."/>
            <person name="Ohtoshi R."/>
            <person name="Moran D.A.P."/>
            <person name="Shinohara A."/>
            <person name="Yoshida Y."/>
            <person name="Fujiwara M."/>
            <person name="Mori M."/>
            <person name="Tomita M."/>
            <person name="Arakawa K."/>
        </authorList>
    </citation>
    <scope>NUCLEOTIDE SEQUENCE [LARGE SCALE GENOMIC DNA]</scope>
</reference>
<dbReference type="EMBL" id="BGPR01050426">
    <property type="protein sequence ID" value="GBO27421.1"/>
    <property type="molecule type" value="Genomic_DNA"/>
</dbReference>
<proteinExistence type="predicted"/>
<accession>A0A4Y2VRY8</accession>
<gene>
    <name evidence="2" type="ORF">AVEN_164393_1</name>
</gene>
<keyword evidence="1" id="KW-1133">Transmembrane helix</keyword>
<keyword evidence="3" id="KW-1185">Reference proteome</keyword>
<evidence type="ECO:0000313" key="2">
    <source>
        <dbReference type="EMBL" id="GBO27421.1"/>
    </source>
</evidence>
<dbReference type="AlphaFoldDB" id="A0A4Y2VRY8"/>
<comment type="caution">
    <text evidence="2">The sequence shown here is derived from an EMBL/GenBank/DDBJ whole genome shotgun (WGS) entry which is preliminary data.</text>
</comment>
<dbReference type="Proteomes" id="UP000499080">
    <property type="component" value="Unassembled WGS sequence"/>
</dbReference>
<dbReference type="OrthoDB" id="6449008at2759"/>
<keyword evidence="1" id="KW-0812">Transmembrane</keyword>
<evidence type="ECO:0000256" key="1">
    <source>
        <dbReference type="SAM" id="Phobius"/>
    </source>
</evidence>
<sequence>MSLTALATLRSGHIKSLKFVDKEKTYSSCPCSVLLLLLMSLVALATLRSGHIKSLKFVDKEKTYSSCPCFCPASPAHVIDCIGASARLLWSEGDNGLVVLMERHGIMDLV</sequence>
<name>A0A4Y2VRY8_ARAVE</name>
<organism evidence="2 3">
    <name type="scientific">Araneus ventricosus</name>
    <name type="common">Orbweaver spider</name>
    <name type="synonym">Epeira ventricosa</name>
    <dbReference type="NCBI Taxonomy" id="182803"/>
    <lineage>
        <taxon>Eukaryota</taxon>
        <taxon>Metazoa</taxon>
        <taxon>Ecdysozoa</taxon>
        <taxon>Arthropoda</taxon>
        <taxon>Chelicerata</taxon>
        <taxon>Arachnida</taxon>
        <taxon>Araneae</taxon>
        <taxon>Araneomorphae</taxon>
        <taxon>Entelegynae</taxon>
        <taxon>Araneoidea</taxon>
        <taxon>Araneidae</taxon>
        <taxon>Araneus</taxon>
    </lineage>
</organism>
<protein>
    <submittedName>
        <fullName evidence="2">Uncharacterized protein</fullName>
    </submittedName>
</protein>
<feature type="transmembrane region" description="Helical" evidence="1">
    <location>
        <begin position="25"/>
        <end position="47"/>
    </location>
</feature>
<keyword evidence="1" id="KW-0472">Membrane</keyword>